<organism evidence="1 2">
    <name type="scientific">Escallonia rubra</name>
    <dbReference type="NCBI Taxonomy" id="112253"/>
    <lineage>
        <taxon>Eukaryota</taxon>
        <taxon>Viridiplantae</taxon>
        <taxon>Streptophyta</taxon>
        <taxon>Embryophyta</taxon>
        <taxon>Tracheophyta</taxon>
        <taxon>Spermatophyta</taxon>
        <taxon>Magnoliopsida</taxon>
        <taxon>eudicotyledons</taxon>
        <taxon>Gunneridae</taxon>
        <taxon>Pentapetalae</taxon>
        <taxon>asterids</taxon>
        <taxon>campanulids</taxon>
        <taxon>Escalloniales</taxon>
        <taxon>Escalloniaceae</taxon>
        <taxon>Escallonia</taxon>
    </lineage>
</organism>
<dbReference type="Proteomes" id="UP001187471">
    <property type="component" value="Unassembled WGS sequence"/>
</dbReference>
<dbReference type="InterPro" id="IPR023393">
    <property type="entry name" value="START-like_dom_sf"/>
</dbReference>
<reference evidence="1" key="1">
    <citation type="submission" date="2022-12" db="EMBL/GenBank/DDBJ databases">
        <title>Draft genome assemblies for two species of Escallonia (Escalloniales).</title>
        <authorList>
            <person name="Chanderbali A."/>
            <person name="Dervinis C."/>
            <person name="Anghel I."/>
            <person name="Soltis D."/>
            <person name="Soltis P."/>
            <person name="Zapata F."/>
        </authorList>
    </citation>
    <scope>NUCLEOTIDE SEQUENCE</scope>
    <source>
        <strain evidence="1">UCBG92.1500</strain>
        <tissue evidence="1">Leaf</tissue>
    </source>
</reference>
<sequence>MFGTVLEEIEEDMPARKAWEVYGTLEPTKMAAEGLSDTFEKIEVVKGDGGVGTVLKLTFLPVDDVKRVKEAEVVEGGFLNWGFNLYQFASRS</sequence>
<dbReference type="Gene3D" id="3.30.530.20">
    <property type="match status" value="1"/>
</dbReference>
<dbReference type="SUPFAM" id="SSF55961">
    <property type="entry name" value="Bet v1-like"/>
    <property type="match status" value="1"/>
</dbReference>
<accession>A0AA88QZ18</accession>
<dbReference type="AlphaFoldDB" id="A0AA88QZ18"/>
<keyword evidence="2" id="KW-1185">Reference proteome</keyword>
<comment type="caution">
    <text evidence="1">The sequence shown here is derived from an EMBL/GenBank/DDBJ whole genome shotgun (WGS) entry which is preliminary data.</text>
</comment>
<dbReference type="EMBL" id="JAVXUO010001942">
    <property type="protein sequence ID" value="KAK2977847.1"/>
    <property type="molecule type" value="Genomic_DNA"/>
</dbReference>
<evidence type="ECO:0000313" key="1">
    <source>
        <dbReference type="EMBL" id="KAK2977847.1"/>
    </source>
</evidence>
<name>A0AA88QZ18_9ASTE</name>
<evidence type="ECO:0000313" key="2">
    <source>
        <dbReference type="Proteomes" id="UP001187471"/>
    </source>
</evidence>
<protein>
    <recommendedName>
        <fullName evidence="3">Bet v I/Major latex protein domain-containing protein</fullName>
    </recommendedName>
</protein>
<gene>
    <name evidence="1" type="ORF">RJ640_017047</name>
</gene>
<proteinExistence type="predicted"/>
<evidence type="ECO:0008006" key="3">
    <source>
        <dbReference type="Google" id="ProtNLM"/>
    </source>
</evidence>